<comment type="caution">
    <text evidence="2">The sequence shown here is derived from an EMBL/GenBank/DDBJ whole genome shotgun (WGS) entry which is preliminary data.</text>
</comment>
<evidence type="ECO:0000313" key="2">
    <source>
        <dbReference type="EMBL" id="ROL49682.1"/>
    </source>
</evidence>
<dbReference type="Proteomes" id="UP000281406">
    <property type="component" value="Unassembled WGS sequence"/>
</dbReference>
<dbReference type="EMBL" id="RJVU01026577">
    <property type="protein sequence ID" value="ROL49682.1"/>
    <property type="molecule type" value="Genomic_DNA"/>
</dbReference>
<protein>
    <submittedName>
        <fullName evidence="2">Uncharacterized protein</fullName>
    </submittedName>
</protein>
<evidence type="ECO:0000313" key="3">
    <source>
        <dbReference type="Proteomes" id="UP000281406"/>
    </source>
</evidence>
<evidence type="ECO:0000256" key="1">
    <source>
        <dbReference type="SAM" id="MobiDB-lite"/>
    </source>
</evidence>
<name>A0A3N0YU14_ANAGA</name>
<dbReference type="AlphaFoldDB" id="A0A3N0YU14"/>
<organism evidence="2 3">
    <name type="scientific">Anabarilius grahami</name>
    <name type="common">Kanglang fish</name>
    <name type="synonym">Barilius grahami</name>
    <dbReference type="NCBI Taxonomy" id="495550"/>
    <lineage>
        <taxon>Eukaryota</taxon>
        <taxon>Metazoa</taxon>
        <taxon>Chordata</taxon>
        <taxon>Craniata</taxon>
        <taxon>Vertebrata</taxon>
        <taxon>Euteleostomi</taxon>
        <taxon>Actinopterygii</taxon>
        <taxon>Neopterygii</taxon>
        <taxon>Teleostei</taxon>
        <taxon>Ostariophysi</taxon>
        <taxon>Cypriniformes</taxon>
        <taxon>Xenocyprididae</taxon>
        <taxon>Xenocypridinae</taxon>
        <taxon>Xenocypridinae incertae sedis</taxon>
        <taxon>Anabarilius</taxon>
    </lineage>
</organism>
<feature type="region of interest" description="Disordered" evidence="1">
    <location>
        <begin position="58"/>
        <end position="78"/>
    </location>
</feature>
<keyword evidence="3" id="KW-1185">Reference proteome</keyword>
<sequence length="191" mass="20952">MYKPDPKICANLQMGKFQYATESKSKNSQYKSPAHSLYQSKSVRPAASLFNHSTYSHDALLNGTSPNDQKMRKRRKKSQRMRRCLAVLYTLCFHTDTLRGKLGSGASLVLLFLILSNTCSEPTPATQSPRDPCSGLQGERKTACAPQGAKGSEARQKALEPVIVAQTVGVCIHMQSTPEASCQSRDAVRST</sequence>
<gene>
    <name evidence="2" type="ORF">DPX16_16008</name>
</gene>
<proteinExistence type="predicted"/>
<accession>A0A3N0YU14</accession>
<feature type="region of interest" description="Disordered" evidence="1">
    <location>
        <begin position="122"/>
        <end position="149"/>
    </location>
</feature>
<feature type="compositionally biased region" description="Polar residues" evidence="1">
    <location>
        <begin position="58"/>
        <end position="68"/>
    </location>
</feature>
<reference evidence="2 3" key="1">
    <citation type="submission" date="2018-10" db="EMBL/GenBank/DDBJ databases">
        <title>Genome assembly for a Yunnan-Guizhou Plateau 3E fish, Anabarilius grahami (Regan), and its evolutionary and genetic applications.</title>
        <authorList>
            <person name="Jiang W."/>
        </authorList>
    </citation>
    <scope>NUCLEOTIDE SEQUENCE [LARGE SCALE GENOMIC DNA]</scope>
    <source>
        <strain evidence="2">AG-KIZ</strain>
        <tissue evidence="2">Muscle</tissue>
    </source>
</reference>